<evidence type="ECO:0000313" key="7">
    <source>
        <dbReference type="RefSeq" id="XP_032826340.1"/>
    </source>
</evidence>
<dbReference type="GO" id="GO:0030971">
    <property type="term" value="F:receptor tyrosine kinase binding"/>
    <property type="evidence" value="ECO:0007669"/>
    <property type="project" value="InterPro"/>
</dbReference>
<evidence type="ECO:0000256" key="1">
    <source>
        <dbReference type="ARBA" id="ARBA00004613"/>
    </source>
</evidence>
<dbReference type="Pfam" id="PF15129">
    <property type="entry name" value="ALKL1_2"/>
    <property type="match status" value="1"/>
</dbReference>
<evidence type="ECO:0000256" key="5">
    <source>
        <dbReference type="SAM" id="MobiDB-lite"/>
    </source>
</evidence>
<evidence type="ECO:0000256" key="3">
    <source>
        <dbReference type="ARBA" id="ARBA00022729"/>
    </source>
</evidence>
<gene>
    <name evidence="7" type="primary">LOC116951655</name>
</gene>
<dbReference type="Proteomes" id="UP001318040">
    <property type="component" value="Chromosome 43"/>
</dbReference>
<organism evidence="6 7">
    <name type="scientific">Petromyzon marinus</name>
    <name type="common">Sea lamprey</name>
    <dbReference type="NCBI Taxonomy" id="7757"/>
    <lineage>
        <taxon>Eukaryota</taxon>
        <taxon>Metazoa</taxon>
        <taxon>Chordata</taxon>
        <taxon>Craniata</taxon>
        <taxon>Vertebrata</taxon>
        <taxon>Cyclostomata</taxon>
        <taxon>Hyperoartia</taxon>
        <taxon>Petromyzontiformes</taxon>
        <taxon>Petromyzontidae</taxon>
        <taxon>Petromyzon</taxon>
    </lineage>
</organism>
<dbReference type="GO" id="GO:0070378">
    <property type="term" value="P:positive regulation of ERK5 cascade"/>
    <property type="evidence" value="ECO:0007669"/>
    <property type="project" value="TreeGrafter"/>
</dbReference>
<evidence type="ECO:0000256" key="2">
    <source>
        <dbReference type="ARBA" id="ARBA00022525"/>
    </source>
</evidence>
<accession>A0AAJ7X9N4</accession>
<comment type="similarity">
    <text evidence="4">Belongs to the ALKAL family.</text>
</comment>
<dbReference type="GO" id="GO:0070374">
    <property type="term" value="P:positive regulation of ERK1 and ERK2 cascade"/>
    <property type="evidence" value="ECO:0007669"/>
    <property type="project" value="TreeGrafter"/>
</dbReference>
<sequence>MKANNSPPPPPPPHSPPPRAAGRSPHRPRPPMTTPTPLTAVAVVAMVVALSGAPPSRASAAMVSTVRARPPPGLRSLLVGASAARLGLQMQQLRAGMEYGGLRTLVKKGVLRGQRVRPLLRPHLEFALALVPRDAGLKSKYLRHHTGHLFFPRQCSAHYYRLYHTSRDCTTPAYYRRCARLLSRLAASPVCRA</sequence>
<dbReference type="AlphaFoldDB" id="A0AAJ7X9N4"/>
<feature type="compositionally biased region" description="Pro residues" evidence="5">
    <location>
        <begin position="1"/>
        <end position="19"/>
    </location>
</feature>
<keyword evidence="6" id="KW-1185">Reference proteome</keyword>
<comment type="subcellular location">
    <subcellularLocation>
        <location evidence="1">Secreted</location>
    </subcellularLocation>
</comment>
<dbReference type="GO" id="GO:0030298">
    <property type="term" value="F:receptor signaling protein tyrosine kinase activator activity"/>
    <property type="evidence" value="ECO:0007669"/>
    <property type="project" value="InterPro"/>
</dbReference>
<keyword evidence="3" id="KW-0732">Signal</keyword>
<dbReference type="GO" id="GO:0005576">
    <property type="term" value="C:extracellular region"/>
    <property type="evidence" value="ECO:0007669"/>
    <property type="project" value="UniProtKB-SubCell"/>
</dbReference>
<evidence type="ECO:0000313" key="6">
    <source>
        <dbReference type="Proteomes" id="UP001318040"/>
    </source>
</evidence>
<evidence type="ECO:0000256" key="4">
    <source>
        <dbReference type="ARBA" id="ARBA00033741"/>
    </source>
</evidence>
<dbReference type="GO" id="GO:0005125">
    <property type="term" value="F:cytokine activity"/>
    <property type="evidence" value="ECO:0007669"/>
    <property type="project" value="UniProtKB-ARBA"/>
</dbReference>
<name>A0AAJ7X9N4_PETMA</name>
<reference evidence="7" key="1">
    <citation type="submission" date="2025-08" db="UniProtKB">
        <authorList>
            <consortium name="RefSeq"/>
        </authorList>
    </citation>
    <scope>IDENTIFICATION</scope>
    <source>
        <tissue evidence="7">Sperm</tissue>
    </source>
</reference>
<protein>
    <submittedName>
        <fullName evidence="7">ALK and LTK ligand 2-like</fullName>
    </submittedName>
</protein>
<proteinExistence type="inferred from homology"/>
<dbReference type="KEGG" id="pmrn:116951655"/>
<feature type="region of interest" description="Disordered" evidence="5">
    <location>
        <begin position="1"/>
        <end position="36"/>
    </location>
</feature>
<keyword evidence="2" id="KW-0964">Secreted</keyword>
<dbReference type="InterPro" id="IPR029364">
    <property type="entry name" value="ALKL1/2"/>
</dbReference>
<dbReference type="RefSeq" id="XP_032826340.1">
    <property type="nucleotide sequence ID" value="XM_032970449.1"/>
</dbReference>
<dbReference type="PANTHER" id="PTHR28676">
    <property type="entry name" value="ALK AND LTK LIGAND 2-RELATED"/>
    <property type="match status" value="1"/>
</dbReference>